<dbReference type="GO" id="GO:0006508">
    <property type="term" value="P:proteolysis"/>
    <property type="evidence" value="ECO:0007669"/>
    <property type="project" value="UniProtKB-KW"/>
</dbReference>
<evidence type="ECO:0000256" key="5">
    <source>
        <dbReference type="ARBA" id="ARBA00023124"/>
    </source>
</evidence>
<keyword evidence="4 8" id="KW-0378">Hydrolase</keyword>
<keyword evidence="7" id="KW-0456">Lyase</keyword>
<dbReference type="GO" id="GO:0008233">
    <property type="term" value="F:peptidase activity"/>
    <property type="evidence" value="ECO:0007669"/>
    <property type="project" value="UniProtKB-KW"/>
</dbReference>
<sequence>MSPFDARVVDGVELRESYNVAPTTSVPIVLEHLDDDELARELVSARWGLLPIWAKDASFSARTFNARSETVAEKASFRSAVRSKRCAVPADAYYEWLKEGTVKRPHAIRPADGSSIAFAGLYEWWKDPQAVEDDQWVLSTTILTGPSPEPGSGGVLDDLAGLHDRLPLPLSQKTLSEWLHPEKLEKADAISLVDMVREDAFEVASGWEVYEVSRDVGNVRNNSPDLLEPITPGAGV</sequence>
<comment type="caution">
    <text evidence="9">The sequence shown here is derived from an EMBL/GenBank/DDBJ whole genome shotgun (WGS) entry which is preliminary data.</text>
</comment>
<keyword evidence="3" id="KW-0227">DNA damage</keyword>
<dbReference type="Gene3D" id="3.90.1680.10">
    <property type="entry name" value="SOS response associated peptidase-like"/>
    <property type="match status" value="1"/>
</dbReference>
<evidence type="ECO:0000313" key="10">
    <source>
        <dbReference type="Proteomes" id="UP000310458"/>
    </source>
</evidence>
<dbReference type="GO" id="GO:0106300">
    <property type="term" value="P:protein-DNA covalent cross-linking repair"/>
    <property type="evidence" value="ECO:0007669"/>
    <property type="project" value="InterPro"/>
</dbReference>
<dbReference type="GO" id="GO:0003697">
    <property type="term" value="F:single-stranded DNA binding"/>
    <property type="evidence" value="ECO:0007669"/>
    <property type="project" value="InterPro"/>
</dbReference>
<dbReference type="PANTHER" id="PTHR13604">
    <property type="entry name" value="DC12-RELATED"/>
    <property type="match status" value="1"/>
</dbReference>
<evidence type="ECO:0000256" key="2">
    <source>
        <dbReference type="ARBA" id="ARBA00022670"/>
    </source>
</evidence>
<keyword evidence="10" id="KW-1185">Reference proteome</keyword>
<dbReference type="InterPro" id="IPR036590">
    <property type="entry name" value="SRAP-like"/>
</dbReference>
<keyword evidence="5" id="KW-0190">Covalent protein-DNA linkage</keyword>
<dbReference type="Pfam" id="PF02586">
    <property type="entry name" value="SRAP"/>
    <property type="match status" value="1"/>
</dbReference>
<evidence type="ECO:0000256" key="7">
    <source>
        <dbReference type="ARBA" id="ARBA00023239"/>
    </source>
</evidence>
<name>A0A5R9B2U8_9MICC</name>
<dbReference type="OrthoDB" id="9782620at2"/>
<proteinExistence type="inferred from homology"/>
<keyword evidence="6" id="KW-0238">DNA-binding</keyword>
<dbReference type="PANTHER" id="PTHR13604:SF0">
    <property type="entry name" value="ABASIC SITE PROCESSING PROTEIN HMCES"/>
    <property type="match status" value="1"/>
</dbReference>
<keyword evidence="2 8" id="KW-0645">Protease</keyword>
<gene>
    <name evidence="9" type="ORF">FEF26_15345</name>
</gene>
<evidence type="ECO:0000256" key="8">
    <source>
        <dbReference type="RuleBase" id="RU364100"/>
    </source>
</evidence>
<protein>
    <recommendedName>
        <fullName evidence="8">Abasic site processing protein</fullName>
        <ecNumber evidence="8">3.4.-.-</ecNumber>
    </recommendedName>
</protein>
<dbReference type="GO" id="GO:0016829">
    <property type="term" value="F:lyase activity"/>
    <property type="evidence" value="ECO:0007669"/>
    <property type="project" value="UniProtKB-KW"/>
</dbReference>
<dbReference type="EC" id="3.4.-.-" evidence="8"/>
<accession>A0A5R9B2U8</accession>
<evidence type="ECO:0000256" key="4">
    <source>
        <dbReference type="ARBA" id="ARBA00022801"/>
    </source>
</evidence>
<evidence type="ECO:0000256" key="6">
    <source>
        <dbReference type="ARBA" id="ARBA00023125"/>
    </source>
</evidence>
<dbReference type="Proteomes" id="UP000310458">
    <property type="component" value="Unassembled WGS sequence"/>
</dbReference>
<dbReference type="AlphaFoldDB" id="A0A5R9B2U8"/>
<dbReference type="SUPFAM" id="SSF143081">
    <property type="entry name" value="BB1717-like"/>
    <property type="match status" value="1"/>
</dbReference>
<evidence type="ECO:0000256" key="1">
    <source>
        <dbReference type="ARBA" id="ARBA00008136"/>
    </source>
</evidence>
<reference evidence="9 10" key="1">
    <citation type="submission" date="2019-05" db="EMBL/GenBank/DDBJ databases">
        <title>Nesterenkonia sp. GY074 isolated from the Southern Atlantic Ocean.</title>
        <authorList>
            <person name="Zhang G."/>
        </authorList>
    </citation>
    <scope>NUCLEOTIDE SEQUENCE [LARGE SCALE GENOMIC DNA]</scope>
    <source>
        <strain evidence="9 10">GY074</strain>
    </source>
</reference>
<evidence type="ECO:0000256" key="3">
    <source>
        <dbReference type="ARBA" id="ARBA00022763"/>
    </source>
</evidence>
<evidence type="ECO:0000313" key="9">
    <source>
        <dbReference type="EMBL" id="TLP90506.1"/>
    </source>
</evidence>
<comment type="similarity">
    <text evidence="1 8">Belongs to the SOS response-associated peptidase family.</text>
</comment>
<dbReference type="RefSeq" id="WP_138254403.1">
    <property type="nucleotide sequence ID" value="NZ_VAVZ01000088.1"/>
</dbReference>
<organism evidence="9 10">
    <name type="scientific">Nesterenkonia salmonea</name>
    <dbReference type="NCBI Taxonomy" id="1804987"/>
    <lineage>
        <taxon>Bacteria</taxon>
        <taxon>Bacillati</taxon>
        <taxon>Actinomycetota</taxon>
        <taxon>Actinomycetes</taxon>
        <taxon>Micrococcales</taxon>
        <taxon>Micrococcaceae</taxon>
        <taxon>Nesterenkonia</taxon>
    </lineage>
</organism>
<dbReference type="InterPro" id="IPR003738">
    <property type="entry name" value="SRAP"/>
</dbReference>
<dbReference type="EMBL" id="VAVZ01000088">
    <property type="protein sequence ID" value="TLP90506.1"/>
    <property type="molecule type" value="Genomic_DNA"/>
</dbReference>